<dbReference type="Proteomes" id="UP001153069">
    <property type="component" value="Unassembled WGS sequence"/>
</dbReference>
<proteinExistence type="predicted"/>
<evidence type="ECO:0000313" key="12">
    <source>
        <dbReference type="Proteomes" id="UP001153069"/>
    </source>
</evidence>
<evidence type="ECO:0000259" key="10">
    <source>
        <dbReference type="PROSITE" id="PS50259"/>
    </source>
</evidence>
<sequence length="261" mass="29463">MPVLIHCWLADPEQTTFTVMAPPTFPRIFAKNGKQTTCQKELEALGLVALYWLRRDRIVIRTMLCFGSLLMSFAILTLSFDETSLGGSITALGLDCACSLSMWFFCCGHVLSYGAMVSKKRRLDSVMRFRKGNSMSTNKALYPVMAMITVTVLVLIAWSAVDPWTWDREVIMFNPYETYGSCQSEHFWAFFGLLMAMLVLTEGLALFFVWKTADVNEEFADTQTTICAMFAQLQAWLIGIPILVVLNNGTTLTLSTWEDRC</sequence>
<evidence type="ECO:0000256" key="6">
    <source>
        <dbReference type="ARBA" id="ARBA00023170"/>
    </source>
</evidence>
<feature type="domain" description="G-protein coupled receptors family 3 profile" evidence="10">
    <location>
        <begin position="97"/>
        <end position="243"/>
    </location>
</feature>
<evidence type="ECO:0000256" key="8">
    <source>
        <dbReference type="ARBA" id="ARBA00023224"/>
    </source>
</evidence>
<feature type="transmembrane region" description="Helical" evidence="9">
    <location>
        <begin position="140"/>
        <end position="161"/>
    </location>
</feature>
<dbReference type="PANTHER" id="PTHR10519">
    <property type="entry name" value="GABA-B RECEPTOR"/>
    <property type="match status" value="1"/>
</dbReference>
<evidence type="ECO:0000256" key="2">
    <source>
        <dbReference type="ARBA" id="ARBA00022692"/>
    </source>
</evidence>
<evidence type="ECO:0000313" key="11">
    <source>
        <dbReference type="EMBL" id="CAB9531449.1"/>
    </source>
</evidence>
<keyword evidence="4" id="KW-0297">G-protein coupled receptor</keyword>
<dbReference type="PROSITE" id="PS50259">
    <property type="entry name" value="G_PROTEIN_RECEP_F3_4"/>
    <property type="match status" value="1"/>
</dbReference>
<keyword evidence="3 9" id="KW-1133">Transmembrane helix</keyword>
<organism evidence="11 12">
    <name type="scientific">Seminavis robusta</name>
    <dbReference type="NCBI Taxonomy" id="568900"/>
    <lineage>
        <taxon>Eukaryota</taxon>
        <taxon>Sar</taxon>
        <taxon>Stramenopiles</taxon>
        <taxon>Ochrophyta</taxon>
        <taxon>Bacillariophyta</taxon>
        <taxon>Bacillariophyceae</taxon>
        <taxon>Bacillariophycidae</taxon>
        <taxon>Naviculales</taxon>
        <taxon>Naviculaceae</taxon>
        <taxon>Seminavis</taxon>
    </lineage>
</organism>
<feature type="transmembrane region" description="Helical" evidence="9">
    <location>
        <begin position="187"/>
        <end position="210"/>
    </location>
</feature>
<dbReference type="Pfam" id="PF00003">
    <property type="entry name" value="7tm_3"/>
    <property type="match status" value="1"/>
</dbReference>
<dbReference type="GO" id="GO:0038039">
    <property type="term" value="C:G protein-coupled receptor heterodimeric complex"/>
    <property type="evidence" value="ECO:0007669"/>
    <property type="project" value="TreeGrafter"/>
</dbReference>
<dbReference type="AlphaFoldDB" id="A0A9N8F5P1"/>
<evidence type="ECO:0000256" key="9">
    <source>
        <dbReference type="SAM" id="Phobius"/>
    </source>
</evidence>
<keyword evidence="2 9" id="KW-0812">Transmembrane</keyword>
<accession>A0A9N8F5P1</accession>
<reference evidence="11" key="1">
    <citation type="submission" date="2020-06" db="EMBL/GenBank/DDBJ databases">
        <authorList>
            <consortium name="Plant Systems Biology data submission"/>
        </authorList>
    </citation>
    <scope>NUCLEOTIDE SEQUENCE</scope>
    <source>
        <strain evidence="11">D6</strain>
    </source>
</reference>
<protein>
    <submittedName>
        <fullName evidence="11">Gamma-aminobutyric acid (GABA) B receptor</fullName>
    </submittedName>
</protein>
<name>A0A9N8F5P1_9STRA</name>
<dbReference type="InterPro" id="IPR017978">
    <property type="entry name" value="GPCR_3_C"/>
</dbReference>
<dbReference type="InterPro" id="IPR002455">
    <property type="entry name" value="GPCR3_GABA-B"/>
</dbReference>
<evidence type="ECO:0000256" key="1">
    <source>
        <dbReference type="ARBA" id="ARBA00004141"/>
    </source>
</evidence>
<evidence type="ECO:0000256" key="5">
    <source>
        <dbReference type="ARBA" id="ARBA00023136"/>
    </source>
</evidence>
<feature type="transmembrane region" description="Helical" evidence="9">
    <location>
        <begin position="222"/>
        <end position="246"/>
    </location>
</feature>
<keyword evidence="8" id="KW-0807">Transducer</keyword>
<gene>
    <name evidence="11" type="ORF">SEMRO_3545_G349120.1</name>
</gene>
<dbReference type="PANTHER" id="PTHR10519:SF20">
    <property type="entry name" value="G-PROTEIN COUPLED RECEPTOR 156-RELATED"/>
    <property type="match status" value="1"/>
</dbReference>
<feature type="transmembrane region" description="Helical" evidence="9">
    <location>
        <begin position="58"/>
        <end position="80"/>
    </location>
</feature>
<feature type="transmembrane region" description="Helical" evidence="9">
    <location>
        <begin position="100"/>
        <end position="119"/>
    </location>
</feature>
<keyword evidence="7" id="KW-0325">Glycoprotein</keyword>
<keyword evidence="5 9" id="KW-0472">Membrane</keyword>
<evidence type="ECO:0000256" key="3">
    <source>
        <dbReference type="ARBA" id="ARBA00022989"/>
    </source>
</evidence>
<keyword evidence="6 11" id="KW-0675">Receptor</keyword>
<comment type="subcellular location">
    <subcellularLocation>
        <location evidence="1">Membrane</location>
        <topology evidence="1">Multi-pass membrane protein</topology>
    </subcellularLocation>
</comment>
<dbReference type="GO" id="GO:0004965">
    <property type="term" value="F:G protein-coupled GABA receptor activity"/>
    <property type="evidence" value="ECO:0007669"/>
    <property type="project" value="InterPro"/>
</dbReference>
<dbReference type="OrthoDB" id="193333at2759"/>
<comment type="caution">
    <text evidence="11">The sequence shown here is derived from an EMBL/GenBank/DDBJ whole genome shotgun (WGS) entry which is preliminary data.</text>
</comment>
<keyword evidence="12" id="KW-1185">Reference proteome</keyword>
<evidence type="ECO:0000256" key="4">
    <source>
        <dbReference type="ARBA" id="ARBA00023040"/>
    </source>
</evidence>
<dbReference type="EMBL" id="CAICTM010003543">
    <property type="protein sequence ID" value="CAB9531449.1"/>
    <property type="molecule type" value="Genomic_DNA"/>
</dbReference>
<evidence type="ECO:0000256" key="7">
    <source>
        <dbReference type="ARBA" id="ARBA00023180"/>
    </source>
</evidence>